<evidence type="ECO:0000313" key="6">
    <source>
        <dbReference type="Proteomes" id="UP000799429"/>
    </source>
</evidence>
<evidence type="ECO:0000256" key="3">
    <source>
        <dbReference type="SAM" id="MobiDB-lite"/>
    </source>
</evidence>
<evidence type="ECO:0000313" key="5">
    <source>
        <dbReference type="EMBL" id="KAF2840394.1"/>
    </source>
</evidence>
<dbReference type="Gene3D" id="1.20.140.10">
    <property type="entry name" value="Butyryl-CoA Dehydrogenase, subunit A, domain 3"/>
    <property type="match status" value="1"/>
</dbReference>
<dbReference type="CDD" id="cd00567">
    <property type="entry name" value="ACAD"/>
    <property type="match status" value="1"/>
</dbReference>
<dbReference type="InterPro" id="IPR050741">
    <property type="entry name" value="Acyl-CoA_dehydrogenase"/>
</dbReference>
<feature type="region of interest" description="Disordered" evidence="3">
    <location>
        <begin position="1"/>
        <end position="57"/>
    </location>
</feature>
<keyword evidence="2" id="KW-0560">Oxidoreductase</keyword>
<proteinExistence type="predicted"/>
<dbReference type="PANTHER" id="PTHR48083">
    <property type="entry name" value="MEDIUM-CHAIN SPECIFIC ACYL-COA DEHYDROGENASE, MITOCHONDRIAL-RELATED"/>
    <property type="match status" value="1"/>
</dbReference>
<dbReference type="PANTHER" id="PTHR48083:SF2">
    <property type="entry name" value="MEDIUM-CHAIN SPECIFIC ACYL-COA DEHYDROGENASE, MITOCHONDRIAL"/>
    <property type="match status" value="1"/>
</dbReference>
<sequence length="263" mass="28964">MTTTASSTTAASTPAQTGITKVSRGPNGKPSSPNPFGSPTPPPGSGPTACRTSTAGQTAVPARGQICGWQLLENILHPRGVVGNFPDLVMMREFGTPEQMDEFIRGRVEGKEYCISQAASSLGAAVYCVEQSVEYANKQASFGKPLSHNQGIQFPLVELAIQCEMLRLLIRKTALQMDSMSHREVEKRLGDEISMCNYWANRLCCEAADRAIQVHGGLRCGRELPFEHIWRHHRKYRNTEGSEEIQMRNVAAHLFEFGGRRSE</sequence>
<feature type="domain" description="Acyl-CoA dehydrogenase/oxidase C-terminal" evidence="4">
    <location>
        <begin position="116"/>
        <end position="254"/>
    </location>
</feature>
<dbReference type="EMBL" id="MU006093">
    <property type="protein sequence ID" value="KAF2840394.1"/>
    <property type="molecule type" value="Genomic_DNA"/>
</dbReference>
<evidence type="ECO:0000256" key="2">
    <source>
        <dbReference type="ARBA" id="ARBA00023002"/>
    </source>
</evidence>
<evidence type="ECO:0000259" key="4">
    <source>
        <dbReference type="Pfam" id="PF00441"/>
    </source>
</evidence>
<accession>A0A9P4SDJ0</accession>
<dbReference type="GO" id="GO:0005737">
    <property type="term" value="C:cytoplasm"/>
    <property type="evidence" value="ECO:0007669"/>
    <property type="project" value="TreeGrafter"/>
</dbReference>
<dbReference type="AlphaFoldDB" id="A0A9P4SDJ0"/>
<feature type="compositionally biased region" description="Low complexity" evidence="3">
    <location>
        <begin position="1"/>
        <end position="13"/>
    </location>
</feature>
<name>A0A9P4SDJ0_9PEZI</name>
<protein>
    <recommendedName>
        <fullName evidence="4">Acyl-CoA dehydrogenase/oxidase C-terminal domain-containing protein</fullName>
    </recommendedName>
</protein>
<gene>
    <name evidence="5" type="ORF">M501DRAFT_991398</name>
</gene>
<dbReference type="OrthoDB" id="9988775at2759"/>
<dbReference type="SUPFAM" id="SSF47203">
    <property type="entry name" value="Acyl-CoA dehydrogenase C-terminal domain-like"/>
    <property type="match status" value="1"/>
</dbReference>
<dbReference type="InterPro" id="IPR036250">
    <property type="entry name" value="AcylCo_DH-like_C"/>
</dbReference>
<dbReference type="GO" id="GO:0003995">
    <property type="term" value="F:acyl-CoA dehydrogenase activity"/>
    <property type="evidence" value="ECO:0007669"/>
    <property type="project" value="TreeGrafter"/>
</dbReference>
<dbReference type="Pfam" id="PF00441">
    <property type="entry name" value="Acyl-CoA_dh_1"/>
    <property type="match status" value="1"/>
</dbReference>
<keyword evidence="1" id="KW-0285">Flavoprotein</keyword>
<dbReference type="Proteomes" id="UP000799429">
    <property type="component" value="Unassembled WGS sequence"/>
</dbReference>
<keyword evidence="6" id="KW-1185">Reference proteome</keyword>
<organism evidence="5 6">
    <name type="scientific">Patellaria atrata CBS 101060</name>
    <dbReference type="NCBI Taxonomy" id="1346257"/>
    <lineage>
        <taxon>Eukaryota</taxon>
        <taxon>Fungi</taxon>
        <taxon>Dikarya</taxon>
        <taxon>Ascomycota</taxon>
        <taxon>Pezizomycotina</taxon>
        <taxon>Dothideomycetes</taxon>
        <taxon>Dothideomycetes incertae sedis</taxon>
        <taxon>Patellariales</taxon>
        <taxon>Patellariaceae</taxon>
        <taxon>Patellaria</taxon>
    </lineage>
</organism>
<dbReference type="FunFam" id="1.20.140.10:FF:000037">
    <property type="entry name" value="Similar to acyl-CoA dehydrogenase"/>
    <property type="match status" value="1"/>
</dbReference>
<comment type="caution">
    <text evidence="5">The sequence shown here is derived from an EMBL/GenBank/DDBJ whole genome shotgun (WGS) entry which is preliminary data.</text>
</comment>
<reference evidence="5" key="1">
    <citation type="journal article" date="2020" name="Stud. Mycol.">
        <title>101 Dothideomycetes genomes: a test case for predicting lifestyles and emergence of pathogens.</title>
        <authorList>
            <person name="Haridas S."/>
            <person name="Albert R."/>
            <person name="Binder M."/>
            <person name="Bloem J."/>
            <person name="Labutti K."/>
            <person name="Salamov A."/>
            <person name="Andreopoulos B."/>
            <person name="Baker S."/>
            <person name="Barry K."/>
            <person name="Bills G."/>
            <person name="Bluhm B."/>
            <person name="Cannon C."/>
            <person name="Castanera R."/>
            <person name="Culley D."/>
            <person name="Daum C."/>
            <person name="Ezra D."/>
            <person name="Gonzalez J."/>
            <person name="Henrissat B."/>
            <person name="Kuo A."/>
            <person name="Liang C."/>
            <person name="Lipzen A."/>
            <person name="Lutzoni F."/>
            <person name="Magnuson J."/>
            <person name="Mondo S."/>
            <person name="Nolan M."/>
            <person name="Ohm R."/>
            <person name="Pangilinan J."/>
            <person name="Park H.-J."/>
            <person name="Ramirez L."/>
            <person name="Alfaro M."/>
            <person name="Sun H."/>
            <person name="Tritt A."/>
            <person name="Yoshinaga Y."/>
            <person name="Zwiers L.-H."/>
            <person name="Turgeon B."/>
            <person name="Goodwin S."/>
            <person name="Spatafora J."/>
            <person name="Crous P."/>
            <person name="Grigoriev I."/>
        </authorList>
    </citation>
    <scope>NUCLEOTIDE SEQUENCE</scope>
    <source>
        <strain evidence="5">CBS 101060</strain>
    </source>
</reference>
<dbReference type="GO" id="GO:0033539">
    <property type="term" value="P:fatty acid beta-oxidation using acyl-CoA dehydrogenase"/>
    <property type="evidence" value="ECO:0007669"/>
    <property type="project" value="TreeGrafter"/>
</dbReference>
<dbReference type="InterPro" id="IPR009075">
    <property type="entry name" value="AcylCo_DH/oxidase_C"/>
</dbReference>
<evidence type="ECO:0000256" key="1">
    <source>
        <dbReference type="ARBA" id="ARBA00022630"/>
    </source>
</evidence>
<feature type="compositionally biased region" description="Pro residues" evidence="3">
    <location>
        <begin position="32"/>
        <end position="45"/>
    </location>
</feature>